<evidence type="ECO:0000259" key="7">
    <source>
        <dbReference type="Pfam" id="PF02397"/>
    </source>
</evidence>
<dbReference type="NCBIfam" id="TIGR03025">
    <property type="entry name" value="EPS_sugtrans"/>
    <property type="match status" value="1"/>
</dbReference>
<gene>
    <name evidence="8" type="ORF">METZ01_LOCUS227063</name>
</gene>
<dbReference type="Pfam" id="PF13727">
    <property type="entry name" value="CoA_binding_3"/>
    <property type="match status" value="1"/>
</dbReference>
<feature type="transmembrane region" description="Helical" evidence="6">
    <location>
        <begin position="82"/>
        <end position="107"/>
    </location>
</feature>
<feature type="transmembrane region" description="Helical" evidence="6">
    <location>
        <begin position="286"/>
        <end position="307"/>
    </location>
</feature>
<keyword evidence="4 6" id="KW-1133">Transmembrane helix</keyword>
<evidence type="ECO:0000256" key="6">
    <source>
        <dbReference type="SAM" id="Phobius"/>
    </source>
</evidence>
<dbReference type="Pfam" id="PF02397">
    <property type="entry name" value="Bac_transf"/>
    <property type="match status" value="1"/>
</dbReference>
<accession>A0A382GGZ8</accession>
<evidence type="ECO:0000256" key="4">
    <source>
        <dbReference type="ARBA" id="ARBA00022989"/>
    </source>
</evidence>
<feature type="transmembrane region" description="Helical" evidence="6">
    <location>
        <begin position="113"/>
        <end position="132"/>
    </location>
</feature>
<evidence type="ECO:0000256" key="2">
    <source>
        <dbReference type="ARBA" id="ARBA00022679"/>
    </source>
</evidence>
<proteinExistence type="predicted"/>
<name>A0A382GGZ8_9ZZZZ</name>
<dbReference type="AlphaFoldDB" id="A0A382GGZ8"/>
<feature type="transmembrane region" description="Helical" evidence="6">
    <location>
        <begin position="49"/>
        <end position="70"/>
    </location>
</feature>
<dbReference type="GO" id="GO:0016020">
    <property type="term" value="C:membrane"/>
    <property type="evidence" value="ECO:0007669"/>
    <property type="project" value="UniProtKB-SubCell"/>
</dbReference>
<feature type="domain" description="Bacterial sugar transferase" evidence="7">
    <location>
        <begin position="281"/>
        <end position="445"/>
    </location>
</feature>
<dbReference type="InterPro" id="IPR003362">
    <property type="entry name" value="Bact_transf"/>
</dbReference>
<evidence type="ECO:0000256" key="1">
    <source>
        <dbReference type="ARBA" id="ARBA00004141"/>
    </source>
</evidence>
<feature type="transmembrane region" description="Helical" evidence="6">
    <location>
        <begin position="16"/>
        <end position="37"/>
    </location>
</feature>
<organism evidence="8">
    <name type="scientific">marine metagenome</name>
    <dbReference type="NCBI Taxonomy" id="408172"/>
    <lineage>
        <taxon>unclassified sequences</taxon>
        <taxon>metagenomes</taxon>
        <taxon>ecological metagenomes</taxon>
    </lineage>
</organism>
<dbReference type="Gene3D" id="3.40.50.720">
    <property type="entry name" value="NAD(P)-binding Rossmann-like Domain"/>
    <property type="match status" value="1"/>
</dbReference>
<evidence type="ECO:0000256" key="5">
    <source>
        <dbReference type="ARBA" id="ARBA00023136"/>
    </source>
</evidence>
<dbReference type="EMBL" id="UINC01055392">
    <property type="protein sequence ID" value="SVB74209.1"/>
    <property type="molecule type" value="Genomic_DNA"/>
</dbReference>
<dbReference type="PANTHER" id="PTHR30576:SF0">
    <property type="entry name" value="UNDECAPRENYL-PHOSPHATE N-ACETYLGALACTOSAMINYL 1-PHOSPHATE TRANSFERASE-RELATED"/>
    <property type="match status" value="1"/>
</dbReference>
<evidence type="ECO:0000313" key="8">
    <source>
        <dbReference type="EMBL" id="SVB74209.1"/>
    </source>
</evidence>
<evidence type="ECO:0000256" key="3">
    <source>
        <dbReference type="ARBA" id="ARBA00022692"/>
    </source>
</evidence>
<feature type="non-terminal residue" evidence="8">
    <location>
        <position position="445"/>
    </location>
</feature>
<dbReference type="PANTHER" id="PTHR30576">
    <property type="entry name" value="COLANIC BIOSYNTHESIS UDP-GLUCOSE LIPID CARRIER TRANSFERASE"/>
    <property type="match status" value="1"/>
</dbReference>
<keyword evidence="2" id="KW-0808">Transferase</keyword>
<reference evidence="8" key="1">
    <citation type="submission" date="2018-05" db="EMBL/GenBank/DDBJ databases">
        <authorList>
            <person name="Lanie J.A."/>
            <person name="Ng W.-L."/>
            <person name="Kazmierczak K.M."/>
            <person name="Andrzejewski T.M."/>
            <person name="Davidsen T.M."/>
            <person name="Wayne K.J."/>
            <person name="Tettelin H."/>
            <person name="Glass J.I."/>
            <person name="Rusch D."/>
            <person name="Podicherti R."/>
            <person name="Tsui H.-C.T."/>
            <person name="Winkler M.E."/>
        </authorList>
    </citation>
    <scope>NUCLEOTIDE SEQUENCE</scope>
</reference>
<keyword evidence="5 6" id="KW-0472">Membrane</keyword>
<dbReference type="InterPro" id="IPR017475">
    <property type="entry name" value="EPS_sugar_tfrase"/>
</dbReference>
<keyword evidence="3 6" id="KW-0812">Transmembrane</keyword>
<comment type="subcellular location">
    <subcellularLocation>
        <location evidence="1">Membrane</location>
        <topology evidence="1">Multi-pass membrane protein</topology>
    </subcellularLocation>
</comment>
<sequence length="445" mass="51909">MSYETFQHLRIRLPKWLTSWVIFLVDLIPAFIAYWFILITGSGLTGLSILVYFALMELFFGVLFFSMNLYNPAPTSSRFIEIQRLVLVTFTVLLLLIFFDALNYLAWPINPQITLKFWFTFTFGTLIFRMLFRTFQKFLLRKGIGRNKTVIVGMNSRGMETAAQIEEHGNLGYDIIGFVQAIDDKNPKNIENGIPLLGKESQLKEIILNNQVSDVVLALEKLEHNRMMEVITQANGSPVSIKIVPDMYEVISGLARTEQIYGIPLIQVNPNLNTLYNRYSKRVLDLLIAIPAFLLISPFWGIISILIKLDSTGPVLYKQDRIGENHRKFTIRKFRSMKYDAEMETGPIWATDADPRITRVGGWLRRFRLDEIPQLLNVIKGEMSIIGPRPERPFFMEQLMQEFPFYYRRHKIRPGITGWAQIKQPYDRDINDVRKKLKYDFYYIE</sequence>
<dbReference type="GO" id="GO:0016780">
    <property type="term" value="F:phosphotransferase activity, for other substituted phosphate groups"/>
    <property type="evidence" value="ECO:0007669"/>
    <property type="project" value="TreeGrafter"/>
</dbReference>
<protein>
    <recommendedName>
        <fullName evidence="7">Bacterial sugar transferase domain-containing protein</fullName>
    </recommendedName>
</protein>